<protein>
    <submittedName>
        <fullName evidence="2">Phage protein</fullName>
    </submittedName>
</protein>
<accession>C8P8Z9</accession>
<name>C8P8Z9_9LACO</name>
<dbReference type="OrthoDB" id="1956472at2"/>
<dbReference type="Proteomes" id="UP000051883">
    <property type="component" value="Unassembled WGS sequence"/>
</dbReference>
<evidence type="ECO:0000313" key="3">
    <source>
        <dbReference type="Proteomes" id="UP000003675"/>
    </source>
</evidence>
<evidence type="ECO:0000313" key="2">
    <source>
        <dbReference type="EMBL" id="KRK60421.1"/>
    </source>
</evidence>
<reference evidence="1 3" key="1">
    <citation type="submission" date="2009-09" db="EMBL/GenBank/DDBJ databases">
        <authorList>
            <person name="Qin X."/>
            <person name="Bachman B."/>
            <person name="Battles P."/>
            <person name="Bell A."/>
            <person name="Bess C."/>
            <person name="Bickham C."/>
            <person name="Chaboub L."/>
            <person name="Chen D."/>
            <person name="Coyle M."/>
            <person name="Deiros D.R."/>
            <person name="Dinh H."/>
            <person name="Forbes L."/>
            <person name="Fowler G."/>
            <person name="Francisco L."/>
            <person name="Fu Q."/>
            <person name="Gubbala S."/>
            <person name="Hale W."/>
            <person name="Han Y."/>
            <person name="Hemphill L."/>
            <person name="Highlander S.K."/>
            <person name="Hirani K."/>
            <person name="Hogues M."/>
            <person name="Jackson L."/>
            <person name="Jakkamsetti A."/>
            <person name="Javaid M."/>
            <person name="Jiang H."/>
            <person name="Korchina V."/>
            <person name="Kovar C."/>
            <person name="Lara F."/>
            <person name="Lee S."/>
            <person name="Mata R."/>
            <person name="Mathew T."/>
            <person name="Moen C."/>
            <person name="Morales K."/>
            <person name="Munidasa M."/>
            <person name="Nazareth L."/>
            <person name="Ngo R."/>
            <person name="Nguyen L."/>
            <person name="Okwuonu G."/>
            <person name="Ongeri F."/>
            <person name="Patil S."/>
            <person name="Petrosino J."/>
            <person name="Pham C."/>
            <person name="Pham P."/>
            <person name="Pu L.-L."/>
            <person name="Puazo M."/>
            <person name="Raj R."/>
            <person name="Reid J."/>
            <person name="Rouhana J."/>
            <person name="Saada N."/>
            <person name="Shang Y."/>
            <person name="Simmons D."/>
            <person name="Thornton R."/>
            <person name="Warren J."/>
            <person name="Weissenberger G."/>
            <person name="Zhang J."/>
            <person name="Zhang L."/>
            <person name="Zhou C."/>
            <person name="Zhu D."/>
            <person name="Muzny D."/>
            <person name="Worley K."/>
            <person name="Gibbs R."/>
        </authorList>
    </citation>
    <scope>NUCLEOTIDE SEQUENCE [LARGE SCALE GENOMIC DNA]</scope>
    <source>
        <strain evidence="1 3">DSM 16041</strain>
    </source>
</reference>
<evidence type="ECO:0000313" key="1">
    <source>
        <dbReference type="EMBL" id="EEW53070.1"/>
    </source>
</evidence>
<dbReference type="EMBL" id="AZDK01000004">
    <property type="protein sequence ID" value="KRK60421.1"/>
    <property type="molecule type" value="Genomic_DNA"/>
</dbReference>
<dbReference type="Proteomes" id="UP000003675">
    <property type="component" value="Unassembled WGS sequence"/>
</dbReference>
<sequence>MAKEPINFNLSEVAEGGVQVKLNRALKEVASNILNPNTEAKKKRKVTLTITVSPNDKRDAADTVIEVKTSLAPEVGVASTMLLGMDSKGQPHVNELKSGVRGQEYIDTETGEIKTDTGEKVDDVEKAEKVVDLQKRKEN</sequence>
<comment type="caution">
    <text evidence="1">The sequence shown here is derived from an EMBL/GenBank/DDBJ whole genome shotgun (WGS) entry which is preliminary data.</text>
</comment>
<dbReference type="eggNOG" id="ENOG50331KR">
    <property type="taxonomic scope" value="Bacteria"/>
</dbReference>
<organism evidence="1 3">
    <name type="scientific">Limosilactobacillus antri DSM 16041</name>
    <dbReference type="NCBI Taxonomy" id="525309"/>
    <lineage>
        <taxon>Bacteria</taxon>
        <taxon>Bacillati</taxon>
        <taxon>Bacillota</taxon>
        <taxon>Bacilli</taxon>
        <taxon>Lactobacillales</taxon>
        <taxon>Lactobacillaceae</taxon>
        <taxon>Limosilactobacillus</taxon>
    </lineage>
</organism>
<dbReference type="HOGENOM" id="CLU_147183_0_0_9"/>
<dbReference type="RefSeq" id="WP_007123339.1">
    <property type="nucleotide sequence ID" value="NZ_AZDK01000004.1"/>
</dbReference>
<gene>
    <name evidence="2" type="ORF">FC31_GL001487</name>
    <name evidence="1" type="ORF">HMPREF0494_1793</name>
</gene>
<dbReference type="STRING" id="525309.HMPREF0494_1793"/>
<dbReference type="AlphaFoldDB" id="C8P8Z9"/>
<keyword evidence="4" id="KW-1185">Reference proteome</keyword>
<proteinExistence type="predicted"/>
<dbReference type="EMBL" id="ACLL01000051">
    <property type="protein sequence ID" value="EEW53070.1"/>
    <property type="molecule type" value="Genomic_DNA"/>
</dbReference>
<reference evidence="2 4" key="2">
    <citation type="journal article" date="2015" name="Genome Announc.">
        <title>Expanding the biotechnology potential of lactobacilli through comparative genomics of 213 strains and associated genera.</title>
        <authorList>
            <person name="Sun Z."/>
            <person name="Harris H.M."/>
            <person name="McCann A."/>
            <person name="Guo C."/>
            <person name="Argimon S."/>
            <person name="Zhang W."/>
            <person name="Yang X."/>
            <person name="Jeffery I.B."/>
            <person name="Cooney J.C."/>
            <person name="Kagawa T.F."/>
            <person name="Liu W."/>
            <person name="Song Y."/>
            <person name="Salvetti E."/>
            <person name="Wrobel A."/>
            <person name="Rasinkangas P."/>
            <person name="Parkhill J."/>
            <person name="Rea M.C."/>
            <person name="O'Sullivan O."/>
            <person name="Ritari J."/>
            <person name="Douillard F.P."/>
            <person name="Paul Ross R."/>
            <person name="Yang R."/>
            <person name="Briner A.E."/>
            <person name="Felis G.E."/>
            <person name="de Vos W.M."/>
            <person name="Barrangou R."/>
            <person name="Klaenhammer T.R."/>
            <person name="Caufield P.W."/>
            <person name="Cui Y."/>
            <person name="Zhang H."/>
            <person name="O'Toole P.W."/>
        </authorList>
    </citation>
    <scope>NUCLEOTIDE SEQUENCE [LARGE SCALE GENOMIC DNA]</scope>
    <source>
        <strain evidence="2 4">DSM 16041</strain>
    </source>
</reference>
<dbReference type="PATRIC" id="fig|525309.8.peg.1517"/>
<evidence type="ECO:0000313" key="4">
    <source>
        <dbReference type="Proteomes" id="UP000051883"/>
    </source>
</evidence>